<dbReference type="KEGG" id="ppul:RO07_06330"/>
<dbReference type="AlphaFoldDB" id="A0AAJ4ZDN2"/>
<protein>
    <submittedName>
        <fullName evidence="2">Hydantoin racemase</fullName>
    </submittedName>
</protein>
<gene>
    <name evidence="2" type="ORF">NCTC13159_03002</name>
    <name evidence="1" type="ORF">RO07_06330</name>
</gene>
<reference evidence="2 4" key="3">
    <citation type="submission" date="2018-06" db="EMBL/GenBank/DDBJ databases">
        <authorList>
            <consortium name="Pathogen Informatics"/>
            <person name="Doyle S."/>
        </authorList>
    </citation>
    <scope>NUCLEOTIDE SEQUENCE [LARGE SCALE GENOMIC DNA]</scope>
    <source>
        <strain evidence="2 4">NCTC13159</strain>
    </source>
</reference>
<dbReference type="EMBL" id="UGSJ01000001">
    <property type="protein sequence ID" value="SUA91498.1"/>
    <property type="molecule type" value="Genomic_DNA"/>
</dbReference>
<dbReference type="InterPro" id="IPR053714">
    <property type="entry name" value="Iso_Racemase_Enz_sf"/>
</dbReference>
<evidence type="ECO:0000313" key="3">
    <source>
        <dbReference type="Proteomes" id="UP000035086"/>
    </source>
</evidence>
<dbReference type="NCBIfam" id="NF005679">
    <property type="entry name" value="PRK07475.1"/>
    <property type="match status" value="1"/>
</dbReference>
<dbReference type="Proteomes" id="UP000254589">
    <property type="component" value="Unassembled WGS sequence"/>
</dbReference>
<dbReference type="Proteomes" id="UP000035086">
    <property type="component" value="Chromosome"/>
</dbReference>
<reference evidence="1" key="2">
    <citation type="submission" date="2016-11" db="EMBL/GenBank/DDBJ databases">
        <title>Complete Genome Sequencing of Pandoraea pulmonicola DSM 16583.</title>
        <authorList>
            <person name="Chan K.-G."/>
        </authorList>
    </citation>
    <scope>NUCLEOTIDE SEQUENCE</scope>
    <source>
        <strain evidence="1">DSM 16583</strain>
    </source>
</reference>
<keyword evidence="3" id="KW-1185">Reference proteome</keyword>
<dbReference type="RefSeq" id="WP_039406195.1">
    <property type="nucleotide sequence ID" value="NZ_CP010310.2"/>
</dbReference>
<dbReference type="EMBL" id="CP010310">
    <property type="protein sequence ID" value="AJC20171.1"/>
    <property type="molecule type" value="Genomic_DNA"/>
</dbReference>
<name>A0AAJ4ZDN2_PANPU</name>
<dbReference type="Gene3D" id="3.40.50.12500">
    <property type="match status" value="1"/>
</dbReference>
<accession>A0AAJ4ZDN2</accession>
<proteinExistence type="predicted"/>
<evidence type="ECO:0000313" key="1">
    <source>
        <dbReference type="EMBL" id="AJC20171.1"/>
    </source>
</evidence>
<organism evidence="2 4">
    <name type="scientific">Pandoraea pulmonicola</name>
    <dbReference type="NCBI Taxonomy" id="93221"/>
    <lineage>
        <taxon>Bacteria</taxon>
        <taxon>Pseudomonadati</taxon>
        <taxon>Pseudomonadota</taxon>
        <taxon>Betaproteobacteria</taxon>
        <taxon>Burkholderiales</taxon>
        <taxon>Burkholderiaceae</taxon>
        <taxon>Pandoraea</taxon>
    </lineage>
</organism>
<evidence type="ECO:0000313" key="4">
    <source>
        <dbReference type="Proteomes" id="UP000254589"/>
    </source>
</evidence>
<evidence type="ECO:0000313" key="2">
    <source>
        <dbReference type="EMBL" id="SUA91498.1"/>
    </source>
</evidence>
<sequence>MSEQHQPKTYYGVSVGILMVKTHFRRYLGDIGHAGTWSFPVQYRIVEEAVPARMTELHNSSLLEPFEKAARELVEAGVEGITTTCGFLSIYQQELADHCGVPVATSALLQVPIVKRLIASDKQVGILTYNAESLGGKYLEAVGIDPGTPVLGMAHDSEFVRSIREGDDTVPYATLREEVLALAGRLVKAHPNVGAIVLECTNLAPFSADIQAAYGVPVYDTVSLVNWFQAGLRPRRFAVQ</sequence>
<reference evidence="3" key="1">
    <citation type="submission" date="2014-12" db="EMBL/GenBank/DDBJ databases">
        <title>Complete Genome Sequencing of Pandoraea pulmonicola DSM 16583.</title>
        <authorList>
            <person name="Chan K.-G."/>
        </authorList>
    </citation>
    <scope>NUCLEOTIDE SEQUENCE [LARGE SCALE GENOMIC DNA]</scope>
    <source>
        <strain evidence="3">DSM 16583</strain>
    </source>
</reference>